<dbReference type="PATRIC" id="fig|1423743.5.peg.800"/>
<dbReference type="Proteomes" id="UP000051966">
    <property type="component" value="Unassembled WGS sequence"/>
</dbReference>
<evidence type="ECO:0000313" key="1">
    <source>
        <dbReference type="EMBL" id="KRM05015.1"/>
    </source>
</evidence>
<protein>
    <submittedName>
        <fullName evidence="1">Uncharacterized protein</fullName>
    </submittedName>
</protein>
<proteinExistence type="predicted"/>
<keyword evidence="2" id="KW-1185">Reference proteome</keyword>
<dbReference type="AlphaFoldDB" id="A0A0R1VHU6"/>
<gene>
    <name evidence="1" type="ORF">FD41_GL000778</name>
</gene>
<name>A0A0R1VHU6_9LACO</name>
<sequence>MFMDKHTRASNRYQIFRRGIFLGSVIAYPDYENRVFYTVSNYHHGALRFTSGDIFVNYRNTKFYITNVEKINYSYKLTFETDDDQNRYKRPQSWINLMSVKTASLNDLENLIPSVSRNDQSLLMDLISKLQKSIADKSPLNQHELIQFKELLKRNNYIAAKLAEILLKYLIE</sequence>
<comment type="caution">
    <text evidence="1">The sequence shown here is derived from an EMBL/GenBank/DDBJ whole genome shotgun (WGS) entry which is preliminary data.</text>
</comment>
<evidence type="ECO:0000313" key="2">
    <source>
        <dbReference type="Proteomes" id="UP000051966"/>
    </source>
</evidence>
<dbReference type="EMBL" id="AZFY01000114">
    <property type="protein sequence ID" value="KRM05015.1"/>
    <property type="molecule type" value="Genomic_DNA"/>
</dbReference>
<accession>A0A0R1VHU6</accession>
<reference evidence="1 2" key="1">
    <citation type="journal article" date="2015" name="Genome Announc.">
        <title>Expanding the biotechnology potential of lactobacilli through comparative genomics of 213 strains and associated genera.</title>
        <authorList>
            <person name="Sun Z."/>
            <person name="Harris H.M."/>
            <person name="McCann A."/>
            <person name="Guo C."/>
            <person name="Argimon S."/>
            <person name="Zhang W."/>
            <person name="Yang X."/>
            <person name="Jeffery I.B."/>
            <person name="Cooney J.C."/>
            <person name="Kagawa T.F."/>
            <person name="Liu W."/>
            <person name="Song Y."/>
            <person name="Salvetti E."/>
            <person name="Wrobel A."/>
            <person name="Rasinkangas P."/>
            <person name="Parkhill J."/>
            <person name="Rea M.C."/>
            <person name="O'Sullivan O."/>
            <person name="Ritari J."/>
            <person name="Douillard F.P."/>
            <person name="Paul Ross R."/>
            <person name="Yang R."/>
            <person name="Briner A.E."/>
            <person name="Felis G.E."/>
            <person name="de Vos W.M."/>
            <person name="Barrangou R."/>
            <person name="Klaenhammer T.R."/>
            <person name="Caufield P.W."/>
            <person name="Cui Y."/>
            <person name="Zhang H."/>
            <person name="O'Toole P.W."/>
        </authorList>
    </citation>
    <scope>NUCLEOTIDE SEQUENCE [LARGE SCALE GENOMIC DNA]</scope>
    <source>
        <strain evidence="1 2">DSM 18382</strain>
    </source>
</reference>
<organism evidence="1 2">
    <name type="scientific">Lentilactobacillus farraginis DSM 18382 = JCM 14108</name>
    <dbReference type="NCBI Taxonomy" id="1423743"/>
    <lineage>
        <taxon>Bacteria</taxon>
        <taxon>Bacillati</taxon>
        <taxon>Bacillota</taxon>
        <taxon>Bacilli</taxon>
        <taxon>Lactobacillales</taxon>
        <taxon>Lactobacillaceae</taxon>
        <taxon>Lentilactobacillus</taxon>
    </lineage>
</organism>